<dbReference type="Proteomes" id="UP000523087">
    <property type="component" value="Unassembled WGS sequence"/>
</dbReference>
<dbReference type="RefSeq" id="WP_181556088.1">
    <property type="nucleotide sequence ID" value="NZ_JACDUT010000005.1"/>
</dbReference>
<accession>A0A7V9Z714</accession>
<protein>
    <recommendedName>
        <fullName evidence="3">Nucleotidyltransferase</fullName>
    </recommendedName>
</protein>
<name>A0A7V9Z714_9BACL</name>
<organism evidence="1 2">
    <name type="scientific">Thermaerobacillus caldiproteolyticus</name>
    <dbReference type="NCBI Taxonomy" id="247480"/>
    <lineage>
        <taxon>Bacteria</taxon>
        <taxon>Bacillati</taxon>
        <taxon>Bacillota</taxon>
        <taxon>Bacilli</taxon>
        <taxon>Bacillales</taxon>
        <taxon>Anoxybacillaceae</taxon>
        <taxon>Thermaerobacillus</taxon>
    </lineage>
</organism>
<evidence type="ECO:0000313" key="1">
    <source>
        <dbReference type="EMBL" id="MBA2875262.1"/>
    </source>
</evidence>
<dbReference type="EMBL" id="JACDUT010000005">
    <property type="protein sequence ID" value="MBA2875262.1"/>
    <property type="molecule type" value="Genomic_DNA"/>
</dbReference>
<evidence type="ECO:0008006" key="3">
    <source>
        <dbReference type="Google" id="ProtNLM"/>
    </source>
</evidence>
<gene>
    <name evidence="1" type="ORF">HNR31_002035</name>
</gene>
<sequence length="242" mass="27475">MEAKPIVKQAAEVYIKHTEKDFIGLIVHGSAMKGGFISGSSDIDFQLYLKESAFDENGRLPLELSLAIHRDLAKINPYPFSYIQCRALSSKLPDGYVGPIPGAYHLVAGRLPVNEATNEQLKQSAINALRNLTPVPKYLNNLLDHGKERLSRMIRLLCTQVSPVVYQVLSIEQEDAVKVWQMPKNEAIKLLPDEEMKAYAERFYEHAKRYYSNETSIEDALKLIENGVAFFKSVQLWYKRAD</sequence>
<dbReference type="AlphaFoldDB" id="A0A7V9Z714"/>
<comment type="caution">
    <text evidence="1">The sequence shown here is derived from an EMBL/GenBank/DDBJ whole genome shotgun (WGS) entry which is preliminary data.</text>
</comment>
<dbReference type="InterPro" id="IPR043519">
    <property type="entry name" value="NT_sf"/>
</dbReference>
<keyword evidence="2" id="KW-1185">Reference proteome</keyword>
<evidence type="ECO:0000313" key="2">
    <source>
        <dbReference type="Proteomes" id="UP000523087"/>
    </source>
</evidence>
<reference evidence="1 2" key="1">
    <citation type="submission" date="2020-07" db="EMBL/GenBank/DDBJ databases">
        <title>Genomic Encyclopedia of Type Strains, Phase IV (KMG-IV): sequencing the most valuable type-strain genomes for metagenomic binning, comparative biology and taxonomic classification.</title>
        <authorList>
            <person name="Goeker M."/>
        </authorList>
    </citation>
    <scope>NUCLEOTIDE SEQUENCE [LARGE SCALE GENOMIC DNA]</scope>
    <source>
        <strain evidence="1 2">DSM 15730</strain>
    </source>
</reference>
<proteinExistence type="predicted"/>
<dbReference type="SUPFAM" id="SSF81301">
    <property type="entry name" value="Nucleotidyltransferase"/>
    <property type="match status" value="1"/>
</dbReference>